<accession>A0ABQ8SUN2</accession>
<dbReference type="EMBL" id="JAJSOF020000021">
    <property type="protein sequence ID" value="KAJ4437450.1"/>
    <property type="molecule type" value="Genomic_DNA"/>
</dbReference>
<organism evidence="1 2">
    <name type="scientific">Periplaneta americana</name>
    <name type="common">American cockroach</name>
    <name type="synonym">Blatta americana</name>
    <dbReference type="NCBI Taxonomy" id="6978"/>
    <lineage>
        <taxon>Eukaryota</taxon>
        <taxon>Metazoa</taxon>
        <taxon>Ecdysozoa</taxon>
        <taxon>Arthropoda</taxon>
        <taxon>Hexapoda</taxon>
        <taxon>Insecta</taxon>
        <taxon>Pterygota</taxon>
        <taxon>Neoptera</taxon>
        <taxon>Polyneoptera</taxon>
        <taxon>Dictyoptera</taxon>
        <taxon>Blattodea</taxon>
        <taxon>Blattoidea</taxon>
        <taxon>Blattidae</taxon>
        <taxon>Blattinae</taxon>
        <taxon>Periplaneta</taxon>
    </lineage>
</organism>
<comment type="caution">
    <text evidence="1">The sequence shown here is derived from an EMBL/GenBank/DDBJ whole genome shotgun (WGS) entry which is preliminary data.</text>
</comment>
<keyword evidence="2" id="KW-1185">Reference proteome</keyword>
<evidence type="ECO:0000313" key="1">
    <source>
        <dbReference type="EMBL" id="KAJ4437450.1"/>
    </source>
</evidence>
<dbReference type="PANTHER" id="PTHR10773">
    <property type="entry name" value="DNA-DIRECTED RNA POLYMERASES I, II, AND III SUBUNIT RPABC2"/>
    <property type="match status" value="1"/>
</dbReference>
<name>A0ABQ8SUN2_PERAM</name>
<evidence type="ECO:0000313" key="2">
    <source>
        <dbReference type="Proteomes" id="UP001148838"/>
    </source>
</evidence>
<gene>
    <name evidence="1" type="ORF">ANN_17594</name>
</gene>
<protein>
    <submittedName>
        <fullName evidence="1">Uncharacterized protein</fullName>
    </submittedName>
</protein>
<dbReference type="PANTHER" id="PTHR10773:SF19">
    <property type="match status" value="1"/>
</dbReference>
<sequence>MHSVFEEKYPDTHVSLHQYRDIFRSRFNLKFGLPRSDTCQKCDKYFVQLSNATTAEETRRIAFETNLHHRKAEQAYAVLREDIEIARQNNSVVVLYADMQQVLFSPMLTHSNVFYQRQFSTYNYCVSNAGSGQVTMRLWHEGVANRGASEVASCLFSYIMQHFKPLSARETRSVAG</sequence>
<reference evidence="1 2" key="1">
    <citation type="journal article" date="2022" name="Allergy">
        <title>Genome assembly and annotation of Periplaneta americana reveal a comprehensive cockroach allergen profile.</title>
        <authorList>
            <person name="Wang L."/>
            <person name="Xiong Q."/>
            <person name="Saelim N."/>
            <person name="Wang L."/>
            <person name="Nong W."/>
            <person name="Wan A.T."/>
            <person name="Shi M."/>
            <person name="Liu X."/>
            <person name="Cao Q."/>
            <person name="Hui J.H.L."/>
            <person name="Sookrung N."/>
            <person name="Leung T.F."/>
            <person name="Tungtrongchitr A."/>
            <person name="Tsui S.K.W."/>
        </authorList>
    </citation>
    <scope>NUCLEOTIDE SEQUENCE [LARGE SCALE GENOMIC DNA]</scope>
    <source>
        <strain evidence="1">PWHHKU_190912</strain>
    </source>
</reference>
<dbReference type="Proteomes" id="UP001148838">
    <property type="component" value="Unassembled WGS sequence"/>
</dbReference>
<proteinExistence type="predicted"/>